<dbReference type="GO" id="GO:0016740">
    <property type="term" value="F:transferase activity"/>
    <property type="evidence" value="ECO:0007669"/>
    <property type="project" value="UniProtKB-KW"/>
</dbReference>
<feature type="non-terminal residue" evidence="2">
    <location>
        <position position="63"/>
    </location>
</feature>
<name>A0ABX9XZ05_MICCH</name>
<protein>
    <submittedName>
        <fullName evidence="2">Glycosyl transferase family 2</fullName>
    </submittedName>
</protein>
<gene>
    <name evidence="2" type="ORF">DLJ60_22455</name>
</gene>
<reference evidence="2 3" key="1">
    <citation type="submission" date="2018-05" db="EMBL/GenBank/DDBJ databases">
        <title>Micromonospora from Atacama Desert.</title>
        <authorList>
            <person name="Carro L."/>
            <person name="Goodfellow M."/>
            <person name="Klenk H.-P."/>
        </authorList>
    </citation>
    <scope>NUCLEOTIDE SEQUENCE [LARGE SCALE GENOMIC DNA]</scope>
    <source>
        <strain evidence="2 3">LB41</strain>
    </source>
</reference>
<dbReference type="Proteomes" id="UP000274694">
    <property type="component" value="Unassembled WGS sequence"/>
</dbReference>
<organism evidence="2 3">
    <name type="scientific">Micromonospora chalcea</name>
    <dbReference type="NCBI Taxonomy" id="1874"/>
    <lineage>
        <taxon>Bacteria</taxon>
        <taxon>Bacillati</taxon>
        <taxon>Actinomycetota</taxon>
        <taxon>Actinomycetes</taxon>
        <taxon>Micromonosporales</taxon>
        <taxon>Micromonosporaceae</taxon>
        <taxon>Micromonospora</taxon>
    </lineage>
</organism>
<dbReference type="EMBL" id="QGTA01000230">
    <property type="protein sequence ID" value="RQW89674.1"/>
    <property type="molecule type" value="Genomic_DNA"/>
</dbReference>
<evidence type="ECO:0000313" key="3">
    <source>
        <dbReference type="Proteomes" id="UP000274694"/>
    </source>
</evidence>
<feature type="region of interest" description="Disordered" evidence="1">
    <location>
        <begin position="1"/>
        <end position="40"/>
    </location>
</feature>
<keyword evidence="3" id="KW-1185">Reference proteome</keyword>
<evidence type="ECO:0000313" key="2">
    <source>
        <dbReference type="EMBL" id="RQW89674.1"/>
    </source>
</evidence>
<proteinExistence type="predicted"/>
<accession>A0ABX9XZ05</accession>
<evidence type="ECO:0000256" key="1">
    <source>
        <dbReference type="SAM" id="MobiDB-lite"/>
    </source>
</evidence>
<comment type="caution">
    <text evidence="2">The sequence shown here is derived from an EMBL/GenBank/DDBJ whole genome shotgun (WGS) entry which is preliminary data.</text>
</comment>
<sequence length="63" mass="6463">MAVAADTRPSRATTAGPPGGRPIAPVPPGTPADPDRRQRNVRARLAYARCGAVAGPLRPPRPG</sequence>
<keyword evidence="2" id="KW-0808">Transferase</keyword>